<keyword evidence="9" id="KW-1185">Reference proteome</keyword>
<feature type="transmembrane region" description="Helical" evidence="7">
    <location>
        <begin position="176"/>
        <end position="195"/>
    </location>
</feature>
<comment type="caution">
    <text evidence="8">The sequence shown here is derived from an EMBL/GenBank/DDBJ whole genome shotgun (WGS) entry which is preliminary data.</text>
</comment>
<feature type="transmembrane region" description="Helical" evidence="7">
    <location>
        <begin position="140"/>
        <end position="164"/>
    </location>
</feature>
<dbReference type="InterPro" id="IPR051311">
    <property type="entry name" value="DedA_domain"/>
</dbReference>
<protein>
    <submittedName>
        <fullName evidence="8">Uncharacterized protein</fullName>
    </submittedName>
</protein>
<evidence type="ECO:0000256" key="3">
    <source>
        <dbReference type="ARBA" id="ARBA00022475"/>
    </source>
</evidence>
<name>A0ABP3RUI4_9ACTN</name>
<reference evidence="9" key="1">
    <citation type="journal article" date="2019" name="Int. J. Syst. Evol. Microbiol.">
        <title>The Global Catalogue of Microorganisms (GCM) 10K type strain sequencing project: providing services to taxonomists for standard genome sequencing and annotation.</title>
        <authorList>
            <consortium name="The Broad Institute Genomics Platform"/>
            <consortium name="The Broad Institute Genome Sequencing Center for Infectious Disease"/>
            <person name="Wu L."/>
            <person name="Ma J."/>
        </authorList>
    </citation>
    <scope>NUCLEOTIDE SEQUENCE [LARGE SCALE GENOMIC DNA]</scope>
    <source>
        <strain evidence="9">JCM 5067</strain>
    </source>
</reference>
<evidence type="ECO:0000256" key="6">
    <source>
        <dbReference type="ARBA" id="ARBA00023136"/>
    </source>
</evidence>
<evidence type="ECO:0000256" key="2">
    <source>
        <dbReference type="ARBA" id="ARBA00010792"/>
    </source>
</evidence>
<keyword evidence="6 7" id="KW-0472">Membrane</keyword>
<dbReference type="PANTHER" id="PTHR42709">
    <property type="entry name" value="ALKALINE PHOSPHATASE LIKE PROTEIN"/>
    <property type="match status" value="1"/>
</dbReference>
<dbReference type="PANTHER" id="PTHR42709:SF6">
    <property type="entry name" value="UNDECAPRENYL PHOSPHATE TRANSPORTER A"/>
    <property type="match status" value="1"/>
</dbReference>
<evidence type="ECO:0000256" key="5">
    <source>
        <dbReference type="ARBA" id="ARBA00022989"/>
    </source>
</evidence>
<keyword evidence="5 7" id="KW-1133">Transmembrane helix</keyword>
<comment type="similarity">
    <text evidence="2">Belongs to the DedA family.</text>
</comment>
<accession>A0ABP3RUI4</accession>
<keyword evidence="4 7" id="KW-0812">Transmembrane</keyword>
<evidence type="ECO:0000313" key="8">
    <source>
        <dbReference type="EMBL" id="GAA0617496.1"/>
    </source>
</evidence>
<evidence type="ECO:0000256" key="4">
    <source>
        <dbReference type="ARBA" id="ARBA00022692"/>
    </source>
</evidence>
<organism evidence="8 9">
    <name type="scientific">Streptomyces crystallinus</name>
    <dbReference type="NCBI Taxonomy" id="68191"/>
    <lineage>
        <taxon>Bacteria</taxon>
        <taxon>Bacillati</taxon>
        <taxon>Actinomycetota</taxon>
        <taxon>Actinomycetes</taxon>
        <taxon>Kitasatosporales</taxon>
        <taxon>Streptomycetaceae</taxon>
        <taxon>Streptomyces</taxon>
    </lineage>
</organism>
<dbReference type="Proteomes" id="UP001500668">
    <property type="component" value="Unassembled WGS sequence"/>
</dbReference>
<proteinExistence type="inferred from homology"/>
<dbReference type="RefSeq" id="WP_344077787.1">
    <property type="nucleotide sequence ID" value="NZ_BAAACA010000038.1"/>
</dbReference>
<evidence type="ECO:0000256" key="7">
    <source>
        <dbReference type="SAM" id="Phobius"/>
    </source>
</evidence>
<feature type="transmembrane region" description="Helical" evidence="7">
    <location>
        <begin position="108"/>
        <end position="133"/>
    </location>
</feature>
<feature type="transmembrane region" description="Helical" evidence="7">
    <location>
        <begin position="6"/>
        <end position="29"/>
    </location>
</feature>
<dbReference type="EMBL" id="BAAACA010000038">
    <property type="protein sequence ID" value="GAA0617496.1"/>
    <property type="molecule type" value="Genomic_DNA"/>
</dbReference>
<keyword evidence="3" id="KW-1003">Cell membrane</keyword>
<evidence type="ECO:0000313" key="9">
    <source>
        <dbReference type="Proteomes" id="UP001500668"/>
    </source>
</evidence>
<comment type="subcellular location">
    <subcellularLocation>
        <location evidence="1">Cell membrane</location>
        <topology evidence="1">Multi-pass membrane protein</topology>
    </subcellularLocation>
</comment>
<evidence type="ECO:0000256" key="1">
    <source>
        <dbReference type="ARBA" id="ARBA00004651"/>
    </source>
</evidence>
<feature type="transmembrane region" description="Helical" evidence="7">
    <location>
        <begin position="50"/>
        <end position="71"/>
    </location>
</feature>
<sequence length="204" mass="21621">MWFVFAYSFAMWPLKPWLIGTNPVLLAVLTGDQSTMTVAGAFARVGEAPYVLVLLAGTLGMVKFAWVFWLAGRLWGENLVRLLTGPPDERKKPKRGLIAGGNPANRCLIAAAVVLAPLPLVPSAPAFAAAGWVGMRLPTFLVLNVIGSAAWAGLFTGIGFAIGSPAVQLAEKVGDYALWISLAMVAAMLLTRLTMGLRAARKAS</sequence>
<gene>
    <name evidence="8" type="ORF">GCM10010394_54630</name>
</gene>